<proteinExistence type="predicted"/>
<dbReference type="EMBL" id="JBHTAX010000004">
    <property type="protein sequence ID" value="MFC7192123.1"/>
    <property type="molecule type" value="Genomic_DNA"/>
</dbReference>
<sequence>MDSSPLTATDTTLIEHASEINERAFDPDFFDGAHIVAAAIRTTNGDMFSGVSLPANTGRASTCGEPVAIEQSAIAAGNRYDQIETCVAVEHPMPYKEIDEPSVIPPCGTCRELLADYGEDIRIIVPVDGENRVVRAIDLLPTRTW</sequence>
<name>A0ABD5YSC4_9EURY</name>
<reference evidence="2 3" key="1">
    <citation type="journal article" date="2019" name="Int. J. Syst. Evol. Microbiol.">
        <title>The Global Catalogue of Microorganisms (GCM) 10K type strain sequencing project: providing services to taxonomists for standard genome sequencing and annotation.</title>
        <authorList>
            <consortium name="The Broad Institute Genomics Platform"/>
            <consortium name="The Broad Institute Genome Sequencing Center for Infectious Disease"/>
            <person name="Wu L."/>
            <person name="Ma J."/>
        </authorList>
    </citation>
    <scope>NUCLEOTIDE SEQUENCE [LARGE SCALE GENOMIC DNA]</scope>
    <source>
        <strain evidence="2 3">RDMS1</strain>
    </source>
</reference>
<dbReference type="CDD" id="cd01283">
    <property type="entry name" value="cytidine_deaminase"/>
    <property type="match status" value="1"/>
</dbReference>
<dbReference type="RefSeq" id="WP_264556479.1">
    <property type="nucleotide sequence ID" value="NZ_CP109980.1"/>
</dbReference>
<comment type="caution">
    <text evidence="2">The sequence shown here is derived from an EMBL/GenBank/DDBJ whole genome shotgun (WGS) entry which is preliminary data.</text>
</comment>
<dbReference type="Gene3D" id="3.40.140.10">
    <property type="entry name" value="Cytidine Deaminase, domain 2"/>
    <property type="match status" value="1"/>
</dbReference>
<gene>
    <name evidence="2" type="ORF">ACFQL7_21475</name>
</gene>
<evidence type="ECO:0000259" key="1">
    <source>
        <dbReference type="PROSITE" id="PS51747"/>
    </source>
</evidence>
<keyword evidence="3" id="KW-1185">Reference proteome</keyword>
<dbReference type="InterPro" id="IPR002125">
    <property type="entry name" value="CMP_dCMP_dom"/>
</dbReference>
<dbReference type="InterPro" id="IPR016193">
    <property type="entry name" value="Cytidine_deaminase-like"/>
</dbReference>
<dbReference type="GeneID" id="76201802"/>
<dbReference type="Proteomes" id="UP001596417">
    <property type="component" value="Unassembled WGS sequence"/>
</dbReference>
<organism evidence="2 3">
    <name type="scientific">Halocatena marina</name>
    <dbReference type="NCBI Taxonomy" id="2934937"/>
    <lineage>
        <taxon>Archaea</taxon>
        <taxon>Methanobacteriati</taxon>
        <taxon>Methanobacteriota</taxon>
        <taxon>Stenosarchaea group</taxon>
        <taxon>Halobacteria</taxon>
        <taxon>Halobacteriales</taxon>
        <taxon>Natronomonadaceae</taxon>
        <taxon>Halocatena</taxon>
    </lineage>
</organism>
<dbReference type="PROSITE" id="PS51747">
    <property type="entry name" value="CYT_DCMP_DEAMINASES_2"/>
    <property type="match status" value="1"/>
</dbReference>
<accession>A0ABD5YSC4</accession>
<protein>
    <submittedName>
        <fullName evidence="2">Cytidine deaminase</fullName>
    </submittedName>
</protein>
<evidence type="ECO:0000313" key="3">
    <source>
        <dbReference type="Proteomes" id="UP001596417"/>
    </source>
</evidence>
<feature type="domain" description="CMP/dCMP-type deaminase" evidence="1">
    <location>
        <begin position="8"/>
        <end position="145"/>
    </location>
</feature>
<evidence type="ECO:0000313" key="2">
    <source>
        <dbReference type="EMBL" id="MFC7192123.1"/>
    </source>
</evidence>
<dbReference type="AlphaFoldDB" id="A0ABD5YSC4"/>
<dbReference type="SUPFAM" id="SSF53927">
    <property type="entry name" value="Cytidine deaminase-like"/>
    <property type="match status" value="1"/>
</dbReference>